<feature type="domain" description="ABC transporter" evidence="4">
    <location>
        <begin position="2"/>
        <end position="247"/>
    </location>
</feature>
<dbReference type="PROSITE" id="PS00211">
    <property type="entry name" value="ABC_TRANSPORTER_1"/>
    <property type="match status" value="2"/>
</dbReference>
<dbReference type="CDD" id="cd03257">
    <property type="entry name" value="ABC_NikE_OppD_transporters"/>
    <property type="match status" value="2"/>
</dbReference>
<dbReference type="RefSeq" id="WP_111229876.1">
    <property type="nucleotide sequence ID" value="NZ_NBIU01000014.1"/>
</dbReference>
<dbReference type="InterPro" id="IPR027417">
    <property type="entry name" value="P-loop_NTPase"/>
</dbReference>
<evidence type="ECO:0000259" key="4">
    <source>
        <dbReference type="PROSITE" id="PS50893"/>
    </source>
</evidence>
<protein>
    <submittedName>
        <fullName evidence="5">ABC transporter ATP-binding protein</fullName>
    </submittedName>
</protein>
<dbReference type="SMART" id="SM00382">
    <property type="entry name" value="AAA"/>
    <property type="match status" value="2"/>
</dbReference>
<dbReference type="InterPro" id="IPR050319">
    <property type="entry name" value="ABC_transp_ATP-bind"/>
</dbReference>
<keyword evidence="6" id="KW-1185">Reference proteome</keyword>
<evidence type="ECO:0000256" key="3">
    <source>
        <dbReference type="ARBA" id="ARBA00022840"/>
    </source>
</evidence>
<dbReference type="Gene3D" id="3.40.50.300">
    <property type="entry name" value="P-loop containing nucleotide triphosphate hydrolases"/>
    <property type="match status" value="2"/>
</dbReference>
<dbReference type="AlphaFoldDB" id="A0A2W6MUP5"/>
<evidence type="ECO:0000313" key="6">
    <source>
        <dbReference type="Proteomes" id="UP000249746"/>
    </source>
</evidence>
<proteinExistence type="predicted"/>
<evidence type="ECO:0000256" key="1">
    <source>
        <dbReference type="ARBA" id="ARBA00022448"/>
    </source>
</evidence>
<dbReference type="Proteomes" id="UP000249746">
    <property type="component" value="Unassembled WGS sequence"/>
</dbReference>
<dbReference type="GO" id="GO:0005524">
    <property type="term" value="F:ATP binding"/>
    <property type="evidence" value="ECO:0007669"/>
    <property type="project" value="UniProtKB-KW"/>
</dbReference>
<keyword evidence="1" id="KW-0813">Transport</keyword>
<gene>
    <name evidence="5" type="ORF">B6S12_05870</name>
</gene>
<dbReference type="SUPFAM" id="SSF52540">
    <property type="entry name" value="P-loop containing nucleoside triphosphate hydrolases"/>
    <property type="match status" value="2"/>
</dbReference>
<organism evidence="5 6">
    <name type="scientific">Helicobacter valdiviensis</name>
    <dbReference type="NCBI Taxonomy" id="1458358"/>
    <lineage>
        <taxon>Bacteria</taxon>
        <taxon>Pseudomonadati</taxon>
        <taxon>Campylobacterota</taxon>
        <taxon>Epsilonproteobacteria</taxon>
        <taxon>Campylobacterales</taxon>
        <taxon>Helicobacteraceae</taxon>
        <taxon>Helicobacter</taxon>
    </lineage>
</organism>
<dbReference type="EMBL" id="NBIU01000014">
    <property type="protein sequence ID" value="PZT48072.1"/>
    <property type="molecule type" value="Genomic_DNA"/>
</dbReference>
<dbReference type="InterPro" id="IPR003439">
    <property type="entry name" value="ABC_transporter-like_ATP-bd"/>
</dbReference>
<dbReference type="PANTHER" id="PTHR43776:SF8">
    <property type="entry name" value="ABC TRANSPORTER, ATP-BINDING PROTEIN"/>
    <property type="match status" value="1"/>
</dbReference>
<feature type="domain" description="ABC transporter" evidence="4">
    <location>
        <begin position="265"/>
        <end position="512"/>
    </location>
</feature>
<evidence type="ECO:0000256" key="2">
    <source>
        <dbReference type="ARBA" id="ARBA00022741"/>
    </source>
</evidence>
<dbReference type="GO" id="GO:0055085">
    <property type="term" value="P:transmembrane transport"/>
    <property type="evidence" value="ECO:0007669"/>
    <property type="project" value="UniProtKB-ARBA"/>
</dbReference>
<evidence type="ECO:0000313" key="5">
    <source>
        <dbReference type="EMBL" id="PZT48072.1"/>
    </source>
</evidence>
<dbReference type="OrthoDB" id="9814623at2"/>
<reference evidence="5 6" key="1">
    <citation type="submission" date="2017-03" db="EMBL/GenBank/DDBJ databases">
        <title>Genomic and clinical evidence uncovers the enterohepatic species Helicobacter valdiviensis as a potential human intestinal pathogen.</title>
        <authorList>
            <person name="Fresia P."/>
            <person name="Jara R."/>
            <person name="Sierra R."/>
            <person name="Ferres I."/>
            <person name="Greif G."/>
            <person name="Iraola G."/>
            <person name="Collado L."/>
        </authorList>
    </citation>
    <scope>NUCLEOTIDE SEQUENCE [LARGE SCALE GENOMIC DNA]</scope>
    <source>
        <strain evidence="5 6">WBE14</strain>
    </source>
</reference>
<dbReference type="InterPro" id="IPR003593">
    <property type="entry name" value="AAA+_ATPase"/>
</dbReference>
<accession>A0A2W6MUP5</accession>
<keyword evidence="2" id="KW-0547">Nucleotide-binding</keyword>
<name>A0A2W6MUP5_9HELI</name>
<dbReference type="PROSITE" id="PS50893">
    <property type="entry name" value="ABC_TRANSPORTER_2"/>
    <property type="match status" value="2"/>
</dbReference>
<keyword evidence="3 5" id="KW-0067">ATP-binding</keyword>
<dbReference type="InterPro" id="IPR017871">
    <property type="entry name" value="ABC_transporter-like_CS"/>
</dbReference>
<dbReference type="Pfam" id="PF00005">
    <property type="entry name" value="ABC_tran"/>
    <property type="match status" value="2"/>
</dbReference>
<comment type="caution">
    <text evidence="5">The sequence shown here is derived from an EMBL/GenBank/DDBJ whole genome shotgun (WGS) entry which is preliminary data.</text>
</comment>
<dbReference type="GO" id="GO:0016887">
    <property type="term" value="F:ATP hydrolysis activity"/>
    <property type="evidence" value="ECO:0007669"/>
    <property type="project" value="InterPro"/>
</dbReference>
<dbReference type="PANTHER" id="PTHR43776">
    <property type="entry name" value="TRANSPORT ATP-BINDING PROTEIN"/>
    <property type="match status" value="1"/>
</dbReference>
<sequence>MNEILSFRNFSLNLGEFALKNINFSLRKGEVLGIVGQSGSGKSLLSYTLLGFIKEYVEQKGEIFLYGEKLDFQNEKKMQFLRGRKIAYIFQEPLSALNPLQKIKIQIQESINIDKKLSYELLNKRTLELLEWVKLEEKELEKYPYELSGGQRQRVCIAIALAKNPEILIADEPTTALDPTTQEEIIKLLQQMQQKLNLSIIFISHNLGVISQISQNVLVLKSGEIIEQGNCREVFKNPKHPFSKELLATLKVVFKERGEYQEEILKAKDFSVSYVTQRSFLGRVQKEFMALKPLDFTLKEGESLGIIGESGSGKSSLANALVRLIEAKGELEILGEPFLELRGKALQKMRLNLQMILQDPNSSLNPKKTLYEIIVEGLKIHKIKENYLEVAKKALLEVGLNEEYLYRYPSELSGGERQRVSIARVLVLKPKILILDEPTSALDKFTQAQIIRLLLQLAKTHQLSYICISHDLNVIAQMCEKVIVLKRGEVVASGDTKEIFQEKNAYIQNLLEAFRFDRGL</sequence>